<protein>
    <submittedName>
        <fullName evidence="5">Winged helix-turn-helix transcriptional regulator</fullName>
    </submittedName>
</protein>
<dbReference type="InterPro" id="IPR011991">
    <property type="entry name" value="ArsR-like_HTH"/>
</dbReference>
<reference evidence="5 6" key="1">
    <citation type="submission" date="2020-08" db="EMBL/GenBank/DDBJ databases">
        <title>A Genomic Blueprint of the Chicken Gut Microbiome.</title>
        <authorList>
            <person name="Gilroy R."/>
            <person name="Ravi A."/>
            <person name="Getino M."/>
            <person name="Pursley I."/>
            <person name="Horton D.L."/>
            <person name="Alikhan N.-F."/>
            <person name="Baker D."/>
            <person name="Gharbi K."/>
            <person name="Hall N."/>
            <person name="Watson M."/>
            <person name="Adriaenssens E.M."/>
            <person name="Foster-Nyarko E."/>
            <person name="Jarju S."/>
            <person name="Secka A."/>
            <person name="Antonio M."/>
            <person name="Oren A."/>
            <person name="Chaudhuri R."/>
            <person name="La Ragione R.M."/>
            <person name="Hildebrand F."/>
            <person name="Pallen M.J."/>
        </authorList>
    </citation>
    <scope>NUCLEOTIDE SEQUENCE [LARGE SCALE GENOMIC DNA]</scope>
    <source>
        <strain evidence="5 6">Sa2YVA2</strain>
    </source>
</reference>
<evidence type="ECO:0000313" key="5">
    <source>
        <dbReference type="EMBL" id="MBD7986023.1"/>
    </source>
</evidence>
<comment type="caution">
    <text evidence="5">The sequence shown here is derived from an EMBL/GenBank/DDBJ whole genome shotgun (WGS) entry which is preliminary data.</text>
</comment>
<proteinExistence type="predicted"/>
<organism evidence="5 6">
    <name type="scientific">Sporosarcina quadrami</name>
    <dbReference type="NCBI Taxonomy" id="2762234"/>
    <lineage>
        <taxon>Bacteria</taxon>
        <taxon>Bacillati</taxon>
        <taxon>Bacillota</taxon>
        <taxon>Bacilli</taxon>
        <taxon>Bacillales</taxon>
        <taxon>Caryophanaceae</taxon>
        <taxon>Sporosarcina</taxon>
    </lineage>
</organism>
<evidence type="ECO:0000313" key="6">
    <source>
        <dbReference type="Proteomes" id="UP000626786"/>
    </source>
</evidence>
<dbReference type="PANTHER" id="PTHR33154">
    <property type="entry name" value="TRANSCRIPTIONAL REGULATOR, ARSR FAMILY"/>
    <property type="match status" value="1"/>
</dbReference>
<dbReference type="CDD" id="cd00090">
    <property type="entry name" value="HTH_ARSR"/>
    <property type="match status" value="1"/>
</dbReference>
<dbReference type="RefSeq" id="WP_191695848.1">
    <property type="nucleotide sequence ID" value="NZ_JACSQN010000019.1"/>
</dbReference>
<feature type="domain" description="HTH arsR-type" evidence="4">
    <location>
        <begin position="7"/>
        <end position="102"/>
    </location>
</feature>
<evidence type="ECO:0000259" key="4">
    <source>
        <dbReference type="PROSITE" id="PS50987"/>
    </source>
</evidence>
<dbReference type="SMART" id="SM00418">
    <property type="entry name" value="HTH_ARSR"/>
    <property type="match status" value="1"/>
</dbReference>
<name>A0ABR8UE74_9BACL</name>
<dbReference type="InterPro" id="IPR001845">
    <property type="entry name" value="HTH_ArsR_DNA-bd_dom"/>
</dbReference>
<dbReference type="NCBIfam" id="NF033788">
    <property type="entry name" value="HTH_metalloreg"/>
    <property type="match status" value="1"/>
</dbReference>
<dbReference type="InterPro" id="IPR051081">
    <property type="entry name" value="HTH_MetalResp_TranReg"/>
</dbReference>
<dbReference type="InterPro" id="IPR036390">
    <property type="entry name" value="WH_DNA-bd_sf"/>
</dbReference>
<keyword evidence="1" id="KW-0805">Transcription regulation</keyword>
<dbReference type="PRINTS" id="PR00778">
    <property type="entry name" value="HTHARSR"/>
</dbReference>
<dbReference type="EMBL" id="JACSQN010000019">
    <property type="protein sequence ID" value="MBD7986023.1"/>
    <property type="molecule type" value="Genomic_DNA"/>
</dbReference>
<dbReference type="SUPFAM" id="SSF46785">
    <property type="entry name" value="Winged helix' DNA-binding domain"/>
    <property type="match status" value="1"/>
</dbReference>
<keyword evidence="3" id="KW-0804">Transcription</keyword>
<gene>
    <name evidence="5" type="ORF">H9649_15740</name>
</gene>
<dbReference type="Proteomes" id="UP000626786">
    <property type="component" value="Unassembled WGS sequence"/>
</dbReference>
<keyword evidence="2" id="KW-0238">DNA-binding</keyword>
<evidence type="ECO:0000256" key="2">
    <source>
        <dbReference type="ARBA" id="ARBA00023125"/>
    </source>
</evidence>
<dbReference type="InterPro" id="IPR036388">
    <property type="entry name" value="WH-like_DNA-bd_sf"/>
</dbReference>
<accession>A0ABR8UE74</accession>
<evidence type="ECO:0000256" key="1">
    <source>
        <dbReference type="ARBA" id="ARBA00023015"/>
    </source>
</evidence>
<evidence type="ECO:0000256" key="3">
    <source>
        <dbReference type="ARBA" id="ARBA00023163"/>
    </source>
</evidence>
<dbReference type="PROSITE" id="PS50987">
    <property type="entry name" value="HTH_ARSR_2"/>
    <property type="match status" value="1"/>
</dbReference>
<dbReference type="PANTHER" id="PTHR33154:SF18">
    <property type="entry name" value="ARSENICAL RESISTANCE OPERON REPRESSOR"/>
    <property type="match status" value="1"/>
</dbReference>
<sequence>MGKVSSKEYIELQRASQLLKLLGDKTRLTMMKLLQTHDCCVCEFVEIFKMSQPAISQHLRKLRDIELVNEERKGQWIFYSINKKHEDYPLIQSVLAHLPLQDKSIVELESQGLRILCE</sequence>
<dbReference type="Gene3D" id="1.10.10.10">
    <property type="entry name" value="Winged helix-like DNA-binding domain superfamily/Winged helix DNA-binding domain"/>
    <property type="match status" value="1"/>
</dbReference>
<dbReference type="Pfam" id="PF01022">
    <property type="entry name" value="HTH_5"/>
    <property type="match status" value="1"/>
</dbReference>
<keyword evidence="6" id="KW-1185">Reference proteome</keyword>